<dbReference type="AlphaFoldDB" id="A0A0B7IBI5"/>
<evidence type="ECO:0000313" key="3">
    <source>
        <dbReference type="Proteomes" id="UP000039370"/>
    </source>
</evidence>
<dbReference type="Pfam" id="PF19783">
    <property type="entry name" value="DUF6268"/>
    <property type="match status" value="1"/>
</dbReference>
<name>A0A0B7IBI5_9FLAO</name>
<proteinExistence type="predicted"/>
<evidence type="ECO:0000259" key="1">
    <source>
        <dbReference type="Pfam" id="PF19783"/>
    </source>
</evidence>
<evidence type="ECO:0000313" key="2">
    <source>
        <dbReference type="EMBL" id="CEN49291.1"/>
    </source>
</evidence>
<feature type="domain" description="DUF6268" evidence="1">
    <location>
        <begin position="26"/>
        <end position="302"/>
    </location>
</feature>
<sequence length="304" mass="34793">MELMKRIFGQKKCIVFLAFFLLQYIEIEAQIRLKTEYLVASSVKNASDENLAPNKPLQTFDLWMRVPLSMKYNEDNQLNKASFVSLWAIQANLNNSQKIAPHTISQISNISLTFGQFLPIHKKWFALLMLGGGTFSTNISKFSAKDTFVLGGGMLIRRENSTFEWGIGASVNNAYDYAMFSPAFMLRWNIDSEYSLRLFFYNYLDFEFSKQISKNIKLGLVSEVQVLLATADYQSKEVALGSQIGHLGIRPEIKIRKHLAVQPTAGLAFSRNTYFEDKTFQVYYNVLKNNKLSPYLAVGLKYDR</sequence>
<accession>A0A0B7IBI5</accession>
<dbReference type="EMBL" id="CDOK01000103">
    <property type="protein sequence ID" value="CEN49291.1"/>
    <property type="molecule type" value="Genomic_DNA"/>
</dbReference>
<reference evidence="3" key="1">
    <citation type="submission" date="2015-01" db="EMBL/GenBank/DDBJ databases">
        <authorList>
            <person name="MANFREDI Pablo"/>
        </authorList>
    </citation>
    <scope>NUCLEOTIDE SEQUENCE [LARGE SCALE GENOMIC DNA]</scope>
    <source>
        <strain evidence="3">Cc11</strain>
    </source>
</reference>
<dbReference type="InterPro" id="IPR046235">
    <property type="entry name" value="DUF6268"/>
</dbReference>
<dbReference type="Proteomes" id="UP000039370">
    <property type="component" value="Unassembled WGS sequence"/>
</dbReference>
<gene>
    <name evidence="2" type="ORF">CCAN11_1910014</name>
</gene>
<protein>
    <recommendedName>
        <fullName evidence="1">DUF6268 domain-containing protein</fullName>
    </recommendedName>
</protein>
<organism evidence="2 3">
    <name type="scientific">Capnocytophaga canimorsus</name>
    <dbReference type="NCBI Taxonomy" id="28188"/>
    <lineage>
        <taxon>Bacteria</taxon>
        <taxon>Pseudomonadati</taxon>
        <taxon>Bacteroidota</taxon>
        <taxon>Flavobacteriia</taxon>
        <taxon>Flavobacteriales</taxon>
        <taxon>Flavobacteriaceae</taxon>
        <taxon>Capnocytophaga</taxon>
    </lineage>
</organism>